<protein>
    <submittedName>
        <fullName evidence="2">Uncharacterized protein</fullName>
    </submittedName>
</protein>
<sequence length="391" mass="43900">MYALKAMMPTSTLTVALLWGIITPRRRDDDANYAFDSFKALWGYAIASRPDWRLRVQRADGARRSFDAGLTDSGAILSSLIGPPSQDHAAQDWRTFHAHRNPGWMTSPEIAGASLCEIVAFTLSPYSNCAFLEVPVASIIRQVCAILNEVGAAIGSAKMPASQMYKNKACFEEAEERRKQLCAHFLLHENEALPYTRVIKLEDHGITIRKALEDFGLSTSVTQYAFQLCVMLKFLNHIFSIFGEMNWLTFIPKAQDRISPGDDLGKVTLPEIDSLPILKLVTDGETVQCKAFEYAFGVLFARGFADQEDAHAKWNAFKKAISRSKLGLIVLKLTLVCCLVFVWLAEQQITYRNSPPNPTLLQNKTIPYKGLLRLIKAYDTRLENQPRLCPF</sequence>
<evidence type="ECO:0000313" key="3">
    <source>
        <dbReference type="Proteomes" id="UP001642484"/>
    </source>
</evidence>
<reference evidence="2 3" key="1">
    <citation type="submission" date="2024-02" db="EMBL/GenBank/DDBJ databases">
        <authorList>
            <person name="Chen Y."/>
            <person name="Shah S."/>
            <person name="Dougan E. K."/>
            <person name="Thang M."/>
            <person name="Chan C."/>
        </authorList>
    </citation>
    <scope>NUCLEOTIDE SEQUENCE [LARGE SCALE GENOMIC DNA]</scope>
</reference>
<gene>
    <name evidence="2" type="ORF">CCMP2556_LOCUS13482</name>
</gene>
<dbReference type="Proteomes" id="UP001642484">
    <property type="component" value="Unassembled WGS sequence"/>
</dbReference>
<organism evidence="2 3">
    <name type="scientific">Durusdinium trenchii</name>
    <dbReference type="NCBI Taxonomy" id="1381693"/>
    <lineage>
        <taxon>Eukaryota</taxon>
        <taxon>Sar</taxon>
        <taxon>Alveolata</taxon>
        <taxon>Dinophyceae</taxon>
        <taxon>Suessiales</taxon>
        <taxon>Symbiodiniaceae</taxon>
        <taxon>Durusdinium</taxon>
    </lineage>
</organism>
<accession>A0ABP0JWU5</accession>
<keyword evidence="1" id="KW-0472">Membrane</keyword>
<evidence type="ECO:0000313" key="2">
    <source>
        <dbReference type="EMBL" id="CAK9018945.1"/>
    </source>
</evidence>
<name>A0ABP0JWU5_9DINO</name>
<dbReference type="EMBL" id="CAXAMN010006736">
    <property type="protein sequence ID" value="CAK9018945.1"/>
    <property type="molecule type" value="Genomic_DNA"/>
</dbReference>
<keyword evidence="1" id="KW-1133">Transmembrane helix</keyword>
<evidence type="ECO:0000256" key="1">
    <source>
        <dbReference type="SAM" id="Phobius"/>
    </source>
</evidence>
<proteinExistence type="predicted"/>
<feature type="transmembrane region" description="Helical" evidence="1">
    <location>
        <begin position="326"/>
        <end position="345"/>
    </location>
</feature>
<keyword evidence="3" id="KW-1185">Reference proteome</keyword>
<keyword evidence="1" id="KW-0812">Transmembrane</keyword>
<comment type="caution">
    <text evidence="2">The sequence shown here is derived from an EMBL/GenBank/DDBJ whole genome shotgun (WGS) entry which is preliminary data.</text>
</comment>